<dbReference type="InterPro" id="IPR010437">
    <property type="entry name" value="T3SS_SsaH/EsaH"/>
</dbReference>
<evidence type="ECO:0000313" key="1">
    <source>
        <dbReference type="EMBL" id="QZN98166.1"/>
    </source>
</evidence>
<proteinExistence type="predicted"/>
<keyword evidence="2" id="KW-1185">Reference proteome</keyword>
<name>A0ABX9AW05_9ENTR</name>
<dbReference type="Proteomes" id="UP000825886">
    <property type="component" value="Chromosome"/>
</dbReference>
<dbReference type="Pfam" id="PF06287">
    <property type="entry name" value="DUF1039"/>
    <property type="match status" value="1"/>
</dbReference>
<evidence type="ECO:0000313" key="2">
    <source>
        <dbReference type="Proteomes" id="UP000825886"/>
    </source>
</evidence>
<organism evidence="1 2">
    <name type="scientific">Symbiopectobacterium purcellii</name>
    <dbReference type="NCBI Taxonomy" id="2871826"/>
    <lineage>
        <taxon>Bacteria</taxon>
        <taxon>Pseudomonadati</taxon>
        <taxon>Pseudomonadota</taxon>
        <taxon>Gammaproteobacteria</taxon>
        <taxon>Enterobacterales</taxon>
        <taxon>Enterobacteriaceae</taxon>
    </lineage>
</organism>
<dbReference type="EMBL" id="CP081864">
    <property type="protein sequence ID" value="QZN98166.1"/>
    <property type="molecule type" value="Genomic_DNA"/>
</dbReference>
<gene>
    <name evidence="1" type="ORF">K6K13_19560</name>
</gene>
<reference evidence="1 2" key="1">
    <citation type="submission" date="2021-08" db="EMBL/GenBank/DDBJ databases">
        <title>Culture and genomic analysis of Symbiopectobacterium purcellii sp. nov. gen. nov., isolated from the leafhopper Empoasca decipiens.</title>
        <authorList>
            <person name="Nadal-Jimenez P."/>
            <person name="Siozios S."/>
            <person name="Halliday N."/>
            <person name="Camara M."/>
            <person name="Hurst G.D.D."/>
        </authorList>
    </citation>
    <scope>NUCLEOTIDE SEQUENCE [LARGE SCALE GENOMIC DNA]</scope>
    <source>
        <strain evidence="1 2">SyEd1</strain>
    </source>
</reference>
<protein>
    <submittedName>
        <fullName evidence="1">EscG/YscG/SsaH family type III secretion system needle protein co-chaperone</fullName>
    </submittedName>
</protein>
<sequence>MLETAFAGVNHGLWRQVRAIVPVVPNLVTDRDDCAVCMAVLLLGLEAPEEAVRVLEHVNTPDANVVKQCFSL</sequence>
<dbReference type="NCBIfam" id="TIGR02498">
    <property type="entry name" value="type_III_ssaH"/>
    <property type="match status" value="1"/>
</dbReference>
<accession>A0ABX9AW05</accession>